<dbReference type="Proteomes" id="UP001300502">
    <property type="component" value="Unassembled WGS sequence"/>
</dbReference>
<dbReference type="EMBL" id="JANCYU010000018">
    <property type="protein sequence ID" value="KAK4523659.1"/>
    <property type="molecule type" value="Genomic_DNA"/>
</dbReference>
<protein>
    <submittedName>
        <fullName evidence="1">Uncharacterized protein</fullName>
    </submittedName>
</protein>
<name>A0AAV9I8G2_9RHOD</name>
<organism evidence="1 2">
    <name type="scientific">Galdieria yellowstonensis</name>
    <dbReference type="NCBI Taxonomy" id="3028027"/>
    <lineage>
        <taxon>Eukaryota</taxon>
        <taxon>Rhodophyta</taxon>
        <taxon>Bangiophyceae</taxon>
        <taxon>Galdieriales</taxon>
        <taxon>Galdieriaceae</taxon>
        <taxon>Galdieria</taxon>
    </lineage>
</organism>
<dbReference type="AlphaFoldDB" id="A0AAV9I8G2"/>
<reference evidence="1 2" key="1">
    <citation type="submission" date="2022-07" db="EMBL/GenBank/DDBJ databases">
        <title>Genome-wide signatures of adaptation to extreme environments.</title>
        <authorList>
            <person name="Cho C.H."/>
            <person name="Yoon H.S."/>
        </authorList>
    </citation>
    <scope>NUCLEOTIDE SEQUENCE [LARGE SCALE GENOMIC DNA]</scope>
    <source>
        <strain evidence="1 2">108.79 E11</strain>
    </source>
</reference>
<comment type="caution">
    <text evidence="1">The sequence shown here is derived from an EMBL/GenBank/DDBJ whole genome shotgun (WGS) entry which is preliminary data.</text>
</comment>
<sequence>MNQHDNNHILFHSLNQRAMQTIQFSEQLYFSISESELESLLQQSFAFLDDHKVLNDIGLYSIPEDREEPVQPNVHIVAEDEERRPKQVKKDTNKV</sequence>
<accession>A0AAV9I8G2</accession>
<evidence type="ECO:0000313" key="2">
    <source>
        <dbReference type="Proteomes" id="UP001300502"/>
    </source>
</evidence>
<keyword evidence="2" id="KW-1185">Reference proteome</keyword>
<proteinExistence type="predicted"/>
<evidence type="ECO:0000313" key="1">
    <source>
        <dbReference type="EMBL" id="KAK4523659.1"/>
    </source>
</evidence>
<gene>
    <name evidence="1" type="ORF">GAYE_PCTG71G1555</name>
</gene>